<dbReference type="Gene3D" id="3.40.50.720">
    <property type="entry name" value="NAD(P)-binding Rossmann-like Domain"/>
    <property type="match status" value="1"/>
</dbReference>
<dbReference type="Pfam" id="PF00698">
    <property type="entry name" value="Acyl_transf_1"/>
    <property type="match status" value="1"/>
</dbReference>
<feature type="region of interest" description="C-terminal hotdog fold" evidence="1">
    <location>
        <begin position="571"/>
        <end position="699"/>
    </location>
</feature>
<protein>
    <recommendedName>
        <fullName evidence="2">PKS/mFAS DH domain-containing protein</fullName>
    </recommendedName>
</protein>
<organism evidence="3 4">
    <name type="scientific">Euphydryas editha</name>
    <name type="common">Edith's checkerspot</name>
    <dbReference type="NCBI Taxonomy" id="104508"/>
    <lineage>
        <taxon>Eukaryota</taxon>
        <taxon>Metazoa</taxon>
        <taxon>Ecdysozoa</taxon>
        <taxon>Arthropoda</taxon>
        <taxon>Hexapoda</taxon>
        <taxon>Insecta</taxon>
        <taxon>Pterygota</taxon>
        <taxon>Neoptera</taxon>
        <taxon>Endopterygota</taxon>
        <taxon>Lepidoptera</taxon>
        <taxon>Glossata</taxon>
        <taxon>Ditrysia</taxon>
        <taxon>Papilionoidea</taxon>
        <taxon>Nymphalidae</taxon>
        <taxon>Nymphalinae</taxon>
        <taxon>Euphydryas</taxon>
    </lineage>
</organism>
<evidence type="ECO:0000256" key="1">
    <source>
        <dbReference type="PROSITE-ProRule" id="PRU01363"/>
    </source>
</evidence>
<feature type="active site" description="Proton acceptor; for dehydratase activity" evidence="1">
    <location>
        <position position="467"/>
    </location>
</feature>
<sequence>MDRCNRQTCKLVSFNCKSVKRSVEAVKFLCQSADILALQETWLLPHDIPYLGQIHDDFEYIGKSAVDLTAGIFRGRPYGGVAILWRKRVFKSVTVIDCVSPRLSAIKVSLENKFIIVFSVYMPTDSSENLLEFTECLSEISAIVEASNIETVYVLGDFNAHPDELFCNELLNFCSEQEWLCADIEKLGLGSNSYTFVSDAHGCERLDHCVVTQSAWLTVTDIKAIIPPEIEVAYHNGPNSCIISGPADHMKTFIIELIAKEISVEKMPSHDIAYHSSYITEAGPTLKKYLKQVIPIPKLRSEKWLSTSILRALSRDHHAKMSSADYHTNSFLSPVIFEESARLIPDNAIIIEIGPHGLLQEILNGLFKNNAIHVPLVDRIHANNVQFLLTALGKLYEAGLNAHLANIYPTVKFPVSQGTPMLAHLVEWDHNENWFMTSFKKLNQMSVQERRVKISVNSEESDFLLGHVVDGRQLYPATGYLVMVWETFGMMMGQFFTELSVIFEDVRFQRATNIPKNGDLDFIVVIHKGSGLFEIVESDALIVTGRIKFKNNVGQDYRWLPAEPESTGPNVKHLLTKDFYKELRLRGYQYSGLFRGVLGCNVEGTRGRLAWVNEWVTFLDCMLQMKIISQDTRGLFVPTRIEKLSIDVNMHYDAVSKMNLKFMKHSFEVRVYPHVDVIRASGVEIRGLHATPIPKRIPLGVPVLEKNIFVSNFGKSTMKIEDILRSNIQLILENVQTYKVKSIEIVDDEYITNGIEPIMDKVADILDDLPLIQTDLQVLSKDAIKMPSNINIENKKLGGETNVLLLIGANLLNRDEVLNEALLSLRDKGFIISRELEPINMKDYSDKYDIIGIQKTGFEFVVLFRKRTGIKSTNFVKIITTDDTYAWIDKVKEGLEGGKKLVIYSQDEEINGLLGFVNCLRREPSGENVHGLLIADPTAPPFNPDLEFYAKQLDMDLAINVYQDGQWGTYRHLLLGDLETIRAHHAYVKTVTVGDLSSQQWLEGPIKEDQLLRNPNNVLINVYCSALNFRDIMYATGRVTVDALARGRLAQECVQGLEVVGRTKK</sequence>
<proteinExistence type="predicted"/>
<keyword evidence="4" id="KW-1185">Reference proteome</keyword>
<evidence type="ECO:0000313" key="4">
    <source>
        <dbReference type="Proteomes" id="UP001153954"/>
    </source>
</evidence>
<dbReference type="PROSITE" id="PS52019">
    <property type="entry name" value="PKS_MFAS_DH"/>
    <property type="match status" value="1"/>
</dbReference>
<comment type="caution">
    <text evidence="3">The sequence shown here is derived from an EMBL/GenBank/DDBJ whole genome shotgun (WGS) entry which is preliminary data.</text>
</comment>
<name>A0AAU9U645_EUPED</name>
<evidence type="ECO:0000313" key="3">
    <source>
        <dbReference type="EMBL" id="CAH2093498.1"/>
    </source>
</evidence>
<accession>A0AAU9U645</accession>
<dbReference type="AlphaFoldDB" id="A0AAU9U645"/>
<dbReference type="Pfam" id="PF03372">
    <property type="entry name" value="Exo_endo_phos"/>
    <property type="match status" value="1"/>
</dbReference>
<dbReference type="InterPro" id="IPR016035">
    <property type="entry name" value="Acyl_Trfase/lysoPLipase"/>
</dbReference>
<feature type="domain" description="PKS/mFAS DH" evidence="2">
    <location>
        <begin position="430"/>
        <end position="699"/>
    </location>
</feature>
<dbReference type="Pfam" id="PF21149">
    <property type="entry name" value="FAS_pseudo-KR"/>
    <property type="match status" value="1"/>
</dbReference>
<dbReference type="InterPro" id="IPR014043">
    <property type="entry name" value="Acyl_transferase_dom"/>
</dbReference>
<dbReference type="InterPro" id="IPR049900">
    <property type="entry name" value="PKS_mFAS_DH"/>
</dbReference>
<reference evidence="3" key="1">
    <citation type="submission" date="2022-03" db="EMBL/GenBank/DDBJ databases">
        <authorList>
            <person name="Tunstrom K."/>
        </authorList>
    </citation>
    <scope>NUCLEOTIDE SEQUENCE</scope>
</reference>
<dbReference type="PANTHER" id="PTHR43775">
    <property type="entry name" value="FATTY ACID SYNTHASE"/>
    <property type="match status" value="1"/>
</dbReference>
<dbReference type="Gene3D" id="3.10.129.110">
    <property type="entry name" value="Polyketide synthase dehydratase"/>
    <property type="match status" value="1"/>
</dbReference>
<evidence type="ECO:0000259" key="2">
    <source>
        <dbReference type="PROSITE" id="PS52019"/>
    </source>
</evidence>
<dbReference type="InterPro" id="IPR049391">
    <property type="entry name" value="FAS_pseudo-KR"/>
</dbReference>
<dbReference type="Gene3D" id="1.10.287.1960">
    <property type="match status" value="1"/>
</dbReference>
<dbReference type="InterPro" id="IPR050091">
    <property type="entry name" value="PKS_NRPS_Biosynth_Enz"/>
</dbReference>
<dbReference type="SMART" id="SM00827">
    <property type="entry name" value="PKS_AT"/>
    <property type="match status" value="1"/>
</dbReference>
<dbReference type="Gene3D" id="3.60.10.10">
    <property type="entry name" value="Endonuclease/exonuclease/phosphatase"/>
    <property type="match status" value="1"/>
</dbReference>
<dbReference type="GO" id="GO:0006633">
    <property type="term" value="P:fatty acid biosynthetic process"/>
    <property type="evidence" value="ECO:0007669"/>
    <property type="project" value="TreeGrafter"/>
</dbReference>
<dbReference type="PANTHER" id="PTHR43775:SF23">
    <property type="entry name" value="FATTY ACID SYNTHASE 3"/>
    <property type="match status" value="1"/>
</dbReference>
<dbReference type="InterPro" id="IPR036691">
    <property type="entry name" value="Endo/exonu/phosph_ase_sf"/>
</dbReference>
<dbReference type="Gene3D" id="3.30.70.3290">
    <property type="match status" value="1"/>
</dbReference>
<feature type="region of interest" description="N-terminal hotdog fold" evidence="1">
    <location>
        <begin position="430"/>
        <end position="556"/>
    </location>
</feature>
<feature type="active site" description="Proton donor; for dehydratase activity" evidence="1">
    <location>
        <position position="620"/>
    </location>
</feature>
<dbReference type="EMBL" id="CAKOGL010000013">
    <property type="protein sequence ID" value="CAH2093498.1"/>
    <property type="molecule type" value="Genomic_DNA"/>
</dbReference>
<dbReference type="Proteomes" id="UP001153954">
    <property type="component" value="Unassembled WGS sequence"/>
</dbReference>
<dbReference type="InterPro" id="IPR042104">
    <property type="entry name" value="PKS_dehydratase_sf"/>
</dbReference>
<dbReference type="SUPFAM" id="SSF52151">
    <property type="entry name" value="FabD/lysophospholipase-like"/>
    <property type="match status" value="1"/>
</dbReference>
<dbReference type="InterPro" id="IPR005135">
    <property type="entry name" value="Endo/exonuclease/phosphatase"/>
</dbReference>
<dbReference type="SUPFAM" id="SSF56219">
    <property type="entry name" value="DNase I-like"/>
    <property type="match status" value="1"/>
</dbReference>
<dbReference type="Gene3D" id="3.90.180.10">
    <property type="entry name" value="Medium-chain alcohol dehydrogenases, catalytic domain"/>
    <property type="match status" value="1"/>
</dbReference>
<gene>
    <name evidence="3" type="ORF">EEDITHA_LOCUS9158</name>
</gene>
<dbReference type="GO" id="GO:0004312">
    <property type="term" value="F:fatty acid synthase activity"/>
    <property type="evidence" value="ECO:0007669"/>
    <property type="project" value="TreeGrafter"/>
</dbReference>